<dbReference type="Proteomes" id="UP001215280">
    <property type="component" value="Unassembled WGS sequence"/>
</dbReference>
<keyword evidence="4" id="KW-1185">Reference proteome</keyword>
<dbReference type="AlphaFoldDB" id="A0AAD7J4N1"/>
<evidence type="ECO:0000256" key="1">
    <source>
        <dbReference type="SAM" id="Coils"/>
    </source>
</evidence>
<evidence type="ECO:0000313" key="4">
    <source>
        <dbReference type="Proteomes" id="UP001215280"/>
    </source>
</evidence>
<feature type="compositionally biased region" description="Acidic residues" evidence="2">
    <location>
        <begin position="1"/>
        <end position="29"/>
    </location>
</feature>
<dbReference type="InterPro" id="IPR027417">
    <property type="entry name" value="P-loop_NTPase"/>
</dbReference>
<feature type="coiled-coil region" evidence="1">
    <location>
        <begin position="294"/>
        <end position="352"/>
    </location>
</feature>
<gene>
    <name evidence="3" type="ORF">DFH07DRAFT_1061126</name>
</gene>
<evidence type="ECO:0000313" key="3">
    <source>
        <dbReference type="EMBL" id="KAJ7754995.1"/>
    </source>
</evidence>
<feature type="coiled-coil region" evidence="1">
    <location>
        <begin position="473"/>
        <end position="507"/>
    </location>
</feature>
<dbReference type="Gene3D" id="3.40.50.300">
    <property type="entry name" value="P-loop containing nucleotide triphosphate hydrolases"/>
    <property type="match status" value="1"/>
</dbReference>
<sequence length="764" mass="86018">MDIDSVEQDSQELNSDFDDMGSELTEEAESPVSLPTRIHELVVPTVKTLAQLVKNFPNVPAQQQKAWAKIWKVDPHQLSLRGFNSTNVRGRVDAIQATIFFVPEDEWHEELNRLLEDLTEGDDAAIAFSHKSRERLFTVYPHLRNNDIGKLTPNKLLRDPVVNNRLGKTFKLHPTDPENFMGDLEEYLSSSSGSTTAVLWPLVQRVEIHGRFSVLSSGIVLVDLPGHGDDNDIRNNVAAEFIKQVDGVILVVDSKRAQNDRIDLFRFGWSFGGCLMLAVTGTDTSIQDNEVKVNEDNRKKLAKLAKQLKEMRQLLIPSKKSKTPGKTKRRESLKLEQKIREVEQEKALLLANCRIAGIRRSMATIFSEIWSSLAPEGSETPELPVFCVGSSDYLALSSYTSTPLVFREEEETEITVLKSHLGTTGERRQMKWAARLLDNAHALSEDIHSYFSEGRHPGRLPMDNKDSALSLILELDEANREEVEDTLQTIEDEIQRVETDLKKAVAKAAEHGPRVMAEQTAGMRYSTYRALMRHEGLFLTNDLNRALTRGILPAIQSSWNGTINHKIPLALKESTEKIEERTLAAITEICKAINGDGITFHQKIATARQSLPIEGLLTEMLTQAIDTISVAQRDGTRAFCTIIRKELTPQYQRAAQESGKGALARMNTSNITYLEQNREALFNGINLRISKLLRDAFSNIRHQLRSELADITSLLRLSLVDEVNLSKDGKELKDEILHLTLENRPTFAAKRIDLADRRRSLGLE</sequence>
<reference evidence="3" key="1">
    <citation type="submission" date="2023-03" db="EMBL/GenBank/DDBJ databases">
        <title>Massive genome expansion in bonnet fungi (Mycena s.s.) driven by repeated elements and novel gene families across ecological guilds.</title>
        <authorList>
            <consortium name="Lawrence Berkeley National Laboratory"/>
            <person name="Harder C.B."/>
            <person name="Miyauchi S."/>
            <person name="Viragh M."/>
            <person name="Kuo A."/>
            <person name="Thoen E."/>
            <person name="Andreopoulos B."/>
            <person name="Lu D."/>
            <person name="Skrede I."/>
            <person name="Drula E."/>
            <person name="Henrissat B."/>
            <person name="Morin E."/>
            <person name="Kohler A."/>
            <person name="Barry K."/>
            <person name="LaButti K."/>
            <person name="Morin E."/>
            <person name="Salamov A."/>
            <person name="Lipzen A."/>
            <person name="Mereny Z."/>
            <person name="Hegedus B."/>
            <person name="Baldrian P."/>
            <person name="Stursova M."/>
            <person name="Weitz H."/>
            <person name="Taylor A."/>
            <person name="Grigoriev I.V."/>
            <person name="Nagy L.G."/>
            <person name="Martin F."/>
            <person name="Kauserud H."/>
        </authorList>
    </citation>
    <scope>NUCLEOTIDE SEQUENCE</scope>
    <source>
        <strain evidence="3">CBHHK188m</strain>
    </source>
</reference>
<organism evidence="3 4">
    <name type="scientific">Mycena maculata</name>
    <dbReference type="NCBI Taxonomy" id="230809"/>
    <lineage>
        <taxon>Eukaryota</taxon>
        <taxon>Fungi</taxon>
        <taxon>Dikarya</taxon>
        <taxon>Basidiomycota</taxon>
        <taxon>Agaricomycotina</taxon>
        <taxon>Agaricomycetes</taxon>
        <taxon>Agaricomycetidae</taxon>
        <taxon>Agaricales</taxon>
        <taxon>Marasmiineae</taxon>
        <taxon>Mycenaceae</taxon>
        <taxon>Mycena</taxon>
    </lineage>
</organism>
<feature type="region of interest" description="Disordered" evidence="2">
    <location>
        <begin position="1"/>
        <end position="32"/>
    </location>
</feature>
<comment type="caution">
    <text evidence="3">The sequence shown here is derived from an EMBL/GenBank/DDBJ whole genome shotgun (WGS) entry which is preliminary data.</text>
</comment>
<proteinExistence type="predicted"/>
<name>A0AAD7J4N1_9AGAR</name>
<dbReference type="PANTHER" id="PTHR36681:SF3">
    <property type="entry name" value="NUCLEAR GTPASE, GERMINAL CENTER-ASSOCIATED, TANDEM DUPLICATE 3"/>
    <property type="match status" value="1"/>
</dbReference>
<protein>
    <submittedName>
        <fullName evidence="3">Uncharacterized protein</fullName>
    </submittedName>
</protein>
<dbReference type="SUPFAM" id="SSF52540">
    <property type="entry name" value="P-loop containing nucleoside triphosphate hydrolases"/>
    <property type="match status" value="1"/>
</dbReference>
<accession>A0AAD7J4N1</accession>
<keyword evidence="1" id="KW-0175">Coiled coil</keyword>
<dbReference type="PANTHER" id="PTHR36681">
    <property type="entry name" value="NUCLEAR GTPASE, GERMINAL CENTER-ASSOCIATED, TANDEM DUPLICATE 3"/>
    <property type="match status" value="1"/>
</dbReference>
<evidence type="ECO:0000256" key="2">
    <source>
        <dbReference type="SAM" id="MobiDB-lite"/>
    </source>
</evidence>
<dbReference type="EMBL" id="JARJLG010000065">
    <property type="protein sequence ID" value="KAJ7754995.1"/>
    <property type="molecule type" value="Genomic_DNA"/>
</dbReference>